<dbReference type="SMART" id="SM00155">
    <property type="entry name" value="PLDc"/>
    <property type="match status" value="2"/>
</dbReference>
<accession>A0ABY8KR71</accession>
<evidence type="ECO:0000313" key="2">
    <source>
        <dbReference type="EMBL" id="WGF91965.1"/>
    </source>
</evidence>
<dbReference type="InterPro" id="IPR025202">
    <property type="entry name" value="PLD-like_dom"/>
</dbReference>
<dbReference type="EMBL" id="CP122379">
    <property type="protein sequence ID" value="WGF91965.1"/>
    <property type="molecule type" value="Genomic_DNA"/>
</dbReference>
<evidence type="ECO:0000259" key="1">
    <source>
        <dbReference type="PROSITE" id="PS50035"/>
    </source>
</evidence>
<dbReference type="PANTHER" id="PTHR21248">
    <property type="entry name" value="CARDIOLIPIN SYNTHASE"/>
    <property type="match status" value="1"/>
</dbReference>
<dbReference type="SUPFAM" id="SSF56024">
    <property type="entry name" value="Phospholipase D/nuclease"/>
    <property type="match status" value="2"/>
</dbReference>
<dbReference type="RefSeq" id="WP_279447926.1">
    <property type="nucleotide sequence ID" value="NZ_CP122379.1"/>
</dbReference>
<name>A0ABY8KR71_9FLAO</name>
<feature type="domain" description="PLD phosphodiesterase" evidence="1">
    <location>
        <begin position="678"/>
        <end position="704"/>
    </location>
</feature>
<dbReference type="PANTHER" id="PTHR21248:SF12">
    <property type="entry name" value="CARDIOLIPIN SYNTHASE C"/>
    <property type="match status" value="1"/>
</dbReference>
<proteinExistence type="predicted"/>
<feature type="domain" description="PLD phosphodiesterase" evidence="1">
    <location>
        <begin position="322"/>
        <end position="349"/>
    </location>
</feature>
<evidence type="ECO:0000313" key="3">
    <source>
        <dbReference type="Proteomes" id="UP001238523"/>
    </source>
</evidence>
<sequence length="823" mass="94635">MRRKILFSQPALNYRFTLLFLLALTFIGCSKKLLITSPLAVTPDYLKQNAFTAKKAFVLKDNDLAFASKIDIIKNAKNELRLVYYIYDLDETTAFMTHALLEKIKTNSDFRVKLLVDYQWNYKNLDFFRWMENQQPNGIQQIEVRFYNRPAVSVIKFAEFMTIGCAGDTIGINGKTPNCADEKQRYLNKYNSLLLPEAEAEMSLEAKIFLAGFYSKDPNGLLFATQLGYARELQNLAENSSSTPTMTEDVKENLKKVMKLYWTAKTGNNAERIKAQIQLSIMGLFYGEQLKPFINGLETILPFSLKDLDNSPLMTNPEIDYITDYSHHKLILADNEVAQLGGRNCANAYHMHPNNLEKKYIFMDTDVFMDLDTRGGNIIQKTYDELWNYTTMVATTASIEKHAPIGYLYLINKATKMAEASCPKNLSDLEKQGCALQIFVQLMESGTEGLVAEKQNEWGAKYEKYLQSYQDNYLDKSTNAKQWTQLETLFDSNNGYIQNNTLSNTLHSVNAIPLTNQPMFYVQNVPYNLTILKRGNLKNRKFGSEYDQEIEHGKMIQKLWEDAFQAACAKSNVTNKPVEVIIHQGYFSPTEGVVQEMNKLMNSNICPNVTLKIYTNSIGTTDLTPINFIGRRQMQYLLQKNNEFNTDRFQYYEYNKDRLTQEVIDNFLNQSSVKEEISSFSLHTKVIIFGDAIYIGSANAEFRSYMMDTNNGIFIEDAPELVAAYKKIFEELEAKHIVVEAKQHINFNDVKQLRAQEERDVSALLERYSVNERESMANRKAELEFFIRQFYATLDQVTVAMKKSLKKKKLKGPSELDALLKVF</sequence>
<gene>
    <name evidence="2" type="ORF">QCQ61_12210</name>
</gene>
<dbReference type="Gene3D" id="3.30.870.10">
    <property type="entry name" value="Endonuclease Chain A"/>
    <property type="match status" value="3"/>
</dbReference>
<dbReference type="PROSITE" id="PS51257">
    <property type="entry name" value="PROKAR_LIPOPROTEIN"/>
    <property type="match status" value="1"/>
</dbReference>
<dbReference type="InterPro" id="IPR001736">
    <property type="entry name" value="PLipase_D/transphosphatidylase"/>
</dbReference>
<dbReference type="Proteomes" id="UP001238523">
    <property type="component" value="Chromosome"/>
</dbReference>
<keyword evidence="3" id="KW-1185">Reference proteome</keyword>
<organism evidence="2 3">
    <name type="scientific">Aequorivita marisscotiae</name>
    <dbReference type="NCBI Taxonomy" id="3040348"/>
    <lineage>
        <taxon>Bacteria</taxon>
        <taxon>Pseudomonadati</taxon>
        <taxon>Bacteroidota</taxon>
        <taxon>Flavobacteriia</taxon>
        <taxon>Flavobacteriales</taxon>
        <taxon>Flavobacteriaceae</taxon>
        <taxon>Aequorivita</taxon>
    </lineage>
</organism>
<reference evidence="2 3" key="1">
    <citation type="submission" date="2023-04" db="EMBL/GenBank/DDBJ databases">
        <title>Taxonomic identification of the Arctic strain Aequorivita sp. nov. and transcriptomic analysis in response to temperature stress.</title>
        <authorList>
            <person name="Liu W."/>
            <person name="Cong B."/>
            <person name="Lin J."/>
        </authorList>
    </citation>
    <scope>NUCLEOTIDE SEQUENCE [LARGE SCALE GENOMIC DNA]</scope>
    <source>
        <strain evidence="2 3">Ant34-E75</strain>
    </source>
</reference>
<dbReference type="Pfam" id="PF13091">
    <property type="entry name" value="PLDc_2"/>
    <property type="match status" value="1"/>
</dbReference>
<dbReference type="PROSITE" id="PS50035">
    <property type="entry name" value="PLD"/>
    <property type="match status" value="2"/>
</dbReference>
<protein>
    <submittedName>
        <fullName evidence="2">Phospholipase D-like domain-containing protein</fullName>
    </submittedName>
</protein>